<dbReference type="SMART" id="SM00347">
    <property type="entry name" value="HTH_MARR"/>
    <property type="match status" value="1"/>
</dbReference>
<dbReference type="PANTHER" id="PTHR33164">
    <property type="entry name" value="TRANSCRIPTIONAL REGULATOR, MARR FAMILY"/>
    <property type="match status" value="1"/>
</dbReference>
<keyword evidence="2" id="KW-0238">DNA-binding</keyword>
<feature type="domain" description="HTH marR-type" evidence="5">
    <location>
        <begin position="9"/>
        <end position="136"/>
    </location>
</feature>
<dbReference type="InterPro" id="IPR039422">
    <property type="entry name" value="MarR/SlyA-like"/>
</dbReference>
<sequence>MTSNLDPDARSSYRLITLAARLIQRRQDDALAPLGLTRAAVIALEGLTGGPLNQEQLAEAIRVQSQTLGRVLTRLEATGLITRTRHASDRRQLRVELTDSGVAAVDAARLAEINAYPDDPDIAWKALREELTKFVRAIPVNRGAGVVPFAPPEHRAGHVHRQQSGRASGLRGWEQPRQN</sequence>
<name>A0ABQ2AQC0_9MICC</name>
<evidence type="ECO:0000256" key="4">
    <source>
        <dbReference type="SAM" id="MobiDB-lite"/>
    </source>
</evidence>
<dbReference type="EMBL" id="BMFW01000008">
    <property type="protein sequence ID" value="GGH95506.1"/>
    <property type="molecule type" value="Genomic_DNA"/>
</dbReference>
<evidence type="ECO:0000256" key="1">
    <source>
        <dbReference type="ARBA" id="ARBA00023015"/>
    </source>
</evidence>
<dbReference type="InterPro" id="IPR023187">
    <property type="entry name" value="Tscrpt_reg_MarR-type_CS"/>
</dbReference>
<dbReference type="InterPro" id="IPR000835">
    <property type="entry name" value="HTH_MarR-typ"/>
</dbReference>
<evidence type="ECO:0000259" key="5">
    <source>
        <dbReference type="PROSITE" id="PS50995"/>
    </source>
</evidence>
<feature type="region of interest" description="Disordered" evidence="4">
    <location>
        <begin position="151"/>
        <end position="179"/>
    </location>
</feature>
<gene>
    <name evidence="6" type="ORF">GCM10007170_21190</name>
</gene>
<evidence type="ECO:0000256" key="3">
    <source>
        <dbReference type="ARBA" id="ARBA00023163"/>
    </source>
</evidence>
<dbReference type="SUPFAM" id="SSF46785">
    <property type="entry name" value="Winged helix' DNA-binding domain"/>
    <property type="match status" value="1"/>
</dbReference>
<dbReference type="InterPro" id="IPR036390">
    <property type="entry name" value="WH_DNA-bd_sf"/>
</dbReference>
<accession>A0ABQ2AQC0</accession>
<organism evidence="6 7">
    <name type="scientific">Arthrobacter liuii</name>
    <dbReference type="NCBI Taxonomy" id="1476996"/>
    <lineage>
        <taxon>Bacteria</taxon>
        <taxon>Bacillati</taxon>
        <taxon>Actinomycetota</taxon>
        <taxon>Actinomycetes</taxon>
        <taxon>Micrococcales</taxon>
        <taxon>Micrococcaceae</taxon>
        <taxon>Arthrobacter</taxon>
    </lineage>
</organism>
<dbReference type="PROSITE" id="PS50995">
    <property type="entry name" value="HTH_MARR_2"/>
    <property type="match status" value="1"/>
</dbReference>
<dbReference type="PRINTS" id="PR00598">
    <property type="entry name" value="HTHMARR"/>
</dbReference>
<evidence type="ECO:0000313" key="7">
    <source>
        <dbReference type="Proteomes" id="UP000643279"/>
    </source>
</evidence>
<dbReference type="PROSITE" id="PS01117">
    <property type="entry name" value="HTH_MARR_1"/>
    <property type="match status" value="1"/>
</dbReference>
<keyword evidence="7" id="KW-1185">Reference proteome</keyword>
<proteinExistence type="predicted"/>
<dbReference type="Gene3D" id="1.10.10.10">
    <property type="entry name" value="Winged helix-like DNA-binding domain superfamily/Winged helix DNA-binding domain"/>
    <property type="match status" value="1"/>
</dbReference>
<evidence type="ECO:0000256" key="2">
    <source>
        <dbReference type="ARBA" id="ARBA00023125"/>
    </source>
</evidence>
<reference evidence="7" key="1">
    <citation type="journal article" date="2019" name="Int. J. Syst. Evol. Microbiol.">
        <title>The Global Catalogue of Microorganisms (GCM) 10K type strain sequencing project: providing services to taxonomists for standard genome sequencing and annotation.</title>
        <authorList>
            <consortium name="The Broad Institute Genomics Platform"/>
            <consortium name="The Broad Institute Genome Sequencing Center for Infectious Disease"/>
            <person name="Wu L."/>
            <person name="Ma J."/>
        </authorList>
    </citation>
    <scope>NUCLEOTIDE SEQUENCE [LARGE SCALE GENOMIC DNA]</scope>
    <source>
        <strain evidence="7">CGMCC 1.12778</strain>
    </source>
</reference>
<keyword evidence="3" id="KW-0804">Transcription</keyword>
<protein>
    <recommendedName>
        <fullName evidence="5">HTH marR-type domain-containing protein</fullName>
    </recommendedName>
</protein>
<dbReference type="InterPro" id="IPR036388">
    <property type="entry name" value="WH-like_DNA-bd_sf"/>
</dbReference>
<dbReference type="PANTHER" id="PTHR33164:SF64">
    <property type="entry name" value="TRANSCRIPTIONAL REGULATOR SLYA"/>
    <property type="match status" value="1"/>
</dbReference>
<dbReference type="RefSeq" id="WP_188571572.1">
    <property type="nucleotide sequence ID" value="NZ_BMFW01000008.1"/>
</dbReference>
<dbReference type="Proteomes" id="UP000643279">
    <property type="component" value="Unassembled WGS sequence"/>
</dbReference>
<keyword evidence="1" id="KW-0805">Transcription regulation</keyword>
<evidence type="ECO:0000313" key="6">
    <source>
        <dbReference type="EMBL" id="GGH95506.1"/>
    </source>
</evidence>
<comment type="caution">
    <text evidence="6">The sequence shown here is derived from an EMBL/GenBank/DDBJ whole genome shotgun (WGS) entry which is preliminary data.</text>
</comment>
<dbReference type="Pfam" id="PF01047">
    <property type="entry name" value="MarR"/>
    <property type="match status" value="1"/>
</dbReference>